<dbReference type="EMBL" id="JBJUIK010000001">
    <property type="protein sequence ID" value="KAL3536996.1"/>
    <property type="molecule type" value="Genomic_DNA"/>
</dbReference>
<dbReference type="Pfam" id="PF13450">
    <property type="entry name" value="NAD_binding_8"/>
    <property type="match status" value="1"/>
</dbReference>
<evidence type="ECO:0008006" key="6">
    <source>
        <dbReference type="Google" id="ProtNLM"/>
    </source>
</evidence>
<proteinExistence type="predicted"/>
<dbReference type="PRINTS" id="PR00419">
    <property type="entry name" value="ADXRDTASE"/>
</dbReference>
<dbReference type="InterPro" id="IPR050346">
    <property type="entry name" value="FMO-like"/>
</dbReference>
<dbReference type="GO" id="GO:0016491">
    <property type="term" value="F:oxidoreductase activity"/>
    <property type="evidence" value="ECO:0007669"/>
    <property type="project" value="UniProtKB-KW"/>
</dbReference>
<evidence type="ECO:0000256" key="1">
    <source>
        <dbReference type="ARBA" id="ARBA00022630"/>
    </source>
</evidence>
<comment type="caution">
    <text evidence="4">The sequence shown here is derived from an EMBL/GenBank/DDBJ whole genome shotgun (WGS) entry which is preliminary data.</text>
</comment>
<dbReference type="Gene3D" id="3.50.50.60">
    <property type="entry name" value="FAD/NAD(P)-binding domain"/>
    <property type="match status" value="2"/>
</dbReference>
<keyword evidence="2" id="KW-0274">FAD</keyword>
<organism evidence="4 5">
    <name type="scientific">Cinchona calisaya</name>
    <dbReference type="NCBI Taxonomy" id="153742"/>
    <lineage>
        <taxon>Eukaryota</taxon>
        <taxon>Viridiplantae</taxon>
        <taxon>Streptophyta</taxon>
        <taxon>Embryophyta</taxon>
        <taxon>Tracheophyta</taxon>
        <taxon>Spermatophyta</taxon>
        <taxon>Magnoliopsida</taxon>
        <taxon>eudicotyledons</taxon>
        <taxon>Gunneridae</taxon>
        <taxon>Pentapetalae</taxon>
        <taxon>asterids</taxon>
        <taxon>lamiids</taxon>
        <taxon>Gentianales</taxon>
        <taxon>Rubiaceae</taxon>
        <taxon>Cinchonoideae</taxon>
        <taxon>Cinchoneae</taxon>
        <taxon>Cinchona</taxon>
    </lineage>
</organism>
<dbReference type="SUPFAM" id="SSF51905">
    <property type="entry name" value="FAD/NAD(P)-binding domain"/>
    <property type="match status" value="1"/>
</dbReference>
<evidence type="ECO:0000256" key="3">
    <source>
        <dbReference type="ARBA" id="ARBA00023002"/>
    </source>
</evidence>
<evidence type="ECO:0000256" key="2">
    <source>
        <dbReference type="ARBA" id="ARBA00022827"/>
    </source>
</evidence>
<dbReference type="AlphaFoldDB" id="A0ABD3B0M8"/>
<keyword evidence="1" id="KW-0285">Flavoprotein</keyword>
<sequence length="189" mass="21060">MNNIMAQHLKVAVIGAGVAGLVTAHELQREGHQVAIYEKSDQIGGVWVYNPHVEDDPLGIDPKRKIIHSSLYSLLRTNLPGDFMGFSDYPFTMRDKNVVTTLYQDWLKFQVVVVIGAGPSSQDISTETSKVAKEVYLSSRSPEIQPEKLEAYDNVWQHAKTEYCYENGEIAFKDGALVAADVIIHCTGY</sequence>
<reference evidence="4 5" key="1">
    <citation type="submission" date="2024-11" db="EMBL/GenBank/DDBJ databases">
        <title>A near-complete genome assembly of Cinchona calisaya.</title>
        <authorList>
            <person name="Lian D.C."/>
            <person name="Zhao X.W."/>
            <person name="Wei L."/>
        </authorList>
    </citation>
    <scope>NUCLEOTIDE SEQUENCE [LARGE SCALE GENOMIC DNA]</scope>
    <source>
        <tissue evidence="4">Nenye</tissue>
    </source>
</reference>
<accession>A0ABD3B0M8</accession>
<protein>
    <recommendedName>
        <fullName evidence="6">Flavin-containing monooxygenase</fullName>
    </recommendedName>
</protein>
<evidence type="ECO:0000313" key="4">
    <source>
        <dbReference type="EMBL" id="KAL3536996.1"/>
    </source>
</evidence>
<dbReference type="InterPro" id="IPR036188">
    <property type="entry name" value="FAD/NAD-bd_sf"/>
</dbReference>
<dbReference type="Proteomes" id="UP001630127">
    <property type="component" value="Unassembled WGS sequence"/>
</dbReference>
<dbReference type="PANTHER" id="PTHR23023">
    <property type="entry name" value="DIMETHYLANILINE MONOOXYGENASE"/>
    <property type="match status" value="1"/>
</dbReference>
<gene>
    <name evidence="4" type="ORF">ACH5RR_000362</name>
</gene>
<keyword evidence="5" id="KW-1185">Reference proteome</keyword>
<name>A0ABD3B0M8_9GENT</name>
<evidence type="ECO:0000313" key="5">
    <source>
        <dbReference type="Proteomes" id="UP001630127"/>
    </source>
</evidence>
<keyword evidence="3" id="KW-0560">Oxidoreductase</keyword>